<dbReference type="GO" id="GO:0052914">
    <property type="term" value="F:16S rRNA (guanine(1207)-N(2))-methyltransferase activity"/>
    <property type="evidence" value="ECO:0007669"/>
    <property type="project" value="UniProtKB-EC"/>
</dbReference>
<evidence type="ECO:0000256" key="4">
    <source>
        <dbReference type="ARBA" id="ARBA00022679"/>
    </source>
</evidence>
<evidence type="ECO:0000256" key="5">
    <source>
        <dbReference type="ARBA" id="ARBA00022691"/>
    </source>
</evidence>
<name>A0A380WCW2_AMIAI</name>
<evidence type="ECO:0000313" key="8">
    <source>
        <dbReference type="Proteomes" id="UP000254701"/>
    </source>
</evidence>
<dbReference type="Pfam" id="PF05175">
    <property type="entry name" value="MTS"/>
    <property type="match status" value="1"/>
</dbReference>
<organism evidence="7 8">
    <name type="scientific">Aminobacter aminovorans</name>
    <name type="common">Chelatobacter heintzii</name>
    <dbReference type="NCBI Taxonomy" id="83263"/>
    <lineage>
        <taxon>Bacteria</taxon>
        <taxon>Pseudomonadati</taxon>
        <taxon>Pseudomonadota</taxon>
        <taxon>Alphaproteobacteria</taxon>
        <taxon>Hyphomicrobiales</taxon>
        <taxon>Phyllobacteriaceae</taxon>
        <taxon>Aminobacter</taxon>
    </lineage>
</organism>
<keyword evidence="1" id="KW-0963">Cytoplasm</keyword>
<dbReference type="SUPFAM" id="SSF53335">
    <property type="entry name" value="S-adenosyl-L-methionine-dependent methyltransferases"/>
    <property type="match status" value="1"/>
</dbReference>
<gene>
    <name evidence="7" type="primary">rsmC</name>
    <name evidence="7" type="ORF">NCTC10684_00015</name>
</gene>
<dbReference type="OrthoDB" id="9816072at2"/>
<evidence type="ECO:0000259" key="6">
    <source>
        <dbReference type="Pfam" id="PF05175"/>
    </source>
</evidence>
<accession>A0A380WCW2</accession>
<dbReference type="Gene3D" id="3.40.50.150">
    <property type="entry name" value="Vaccinia Virus protein VP39"/>
    <property type="match status" value="1"/>
</dbReference>
<dbReference type="PANTHER" id="PTHR47816:SF4">
    <property type="entry name" value="RIBOSOMAL RNA SMALL SUBUNIT METHYLTRANSFERASE C"/>
    <property type="match status" value="1"/>
</dbReference>
<dbReference type="EC" id="2.1.1.172" evidence="7"/>
<feature type="domain" description="Methyltransferase small" evidence="6">
    <location>
        <begin position="168"/>
        <end position="335"/>
    </location>
</feature>
<dbReference type="Proteomes" id="UP000254701">
    <property type="component" value="Unassembled WGS sequence"/>
</dbReference>
<keyword evidence="4 7" id="KW-0808">Transferase</keyword>
<dbReference type="GO" id="GO:0003676">
    <property type="term" value="F:nucleic acid binding"/>
    <property type="evidence" value="ECO:0007669"/>
    <property type="project" value="InterPro"/>
</dbReference>
<sequence length="338" mass="36990">MPRDALKTLFYPFEAELLAMPGQGLRALFIGAEPGFRKPQGFDARLSLVQGFRPYVLALAAAGHDVAARAEDDGFDIILVLAGRHRGLNELRVAEAIERVAPGGLIVVAGGKEDGIASLRKRLAGLLEIEDHLPKYHGTALWFRRTAQADAAAATLRADNPEMLVEDRFRTAPGMFSFERIDVGSRLLVDNLPSDIKGKVADFCAGWGYVAAEVVTRAKELKALDLFEADFEALEAAKANVPATSVQPGFHWQDLAKEPVERRYDVVVMNPPFHQDRDADPEIGHRMIKAAAAALKPGGRLFMVANRHLPYPPVLAQAFSSVEEIAVDNAFRVYSAKR</sequence>
<evidence type="ECO:0000256" key="2">
    <source>
        <dbReference type="ARBA" id="ARBA00022552"/>
    </source>
</evidence>
<keyword evidence="5" id="KW-0949">S-adenosyl-L-methionine</keyword>
<dbReference type="InterPro" id="IPR046977">
    <property type="entry name" value="RsmC/RlmG"/>
</dbReference>
<dbReference type="InterPro" id="IPR029063">
    <property type="entry name" value="SAM-dependent_MTases_sf"/>
</dbReference>
<dbReference type="PANTHER" id="PTHR47816">
    <property type="entry name" value="RIBOSOMAL RNA SMALL SUBUNIT METHYLTRANSFERASE C"/>
    <property type="match status" value="1"/>
</dbReference>
<evidence type="ECO:0000256" key="3">
    <source>
        <dbReference type="ARBA" id="ARBA00022603"/>
    </source>
</evidence>
<dbReference type="InterPro" id="IPR002052">
    <property type="entry name" value="DNA_methylase_N6_adenine_CS"/>
</dbReference>
<dbReference type="AlphaFoldDB" id="A0A380WCW2"/>
<keyword evidence="3 7" id="KW-0489">Methyltransferase</keyword>
<evidence type="ECO:0000256" key="1">
    <source>
        <dbReference type="ARBA" id="ARBA00022490"/>
    </source>
</evidence>
<dbReference type="RefSeq" id="WP_115729307.1">
    <property type="nucleotide sequence ID" value="NZ_BAAAVY010000004.1"/>
</dbReference>
<reference evidence="7 8" key="1">
    <citation type="submission" date="2018-06" db="EMBL/GenBank/DDBJ databases">
        <authorList>
            <consortium name="Pathogen Informatics"/>
            <person name="Doyle S."/>
        </authorList>
    </citation>
    <scope>NUCLEOTIDE SEQUENCE [LARGE SCALE GENOMIC DNA]</scope>
    <source>
        <strain evidence="7 8">NCTC10684</strain>
    </source>
</reference>
<dbReference type="EMBL" id="UFSM01000001">
    <property type="protein sequence ID" value="SUU86827.1"/>
    <property type="molecule type" value="Genomic_DNA"/>
</dbReference>
<protein>
    <submittedName>
        <fullName evidence="7">Ribosomal RNA small subunit methyltransferase C</fullName>
        <ecNumber evidence="7">2.1.1.172</ecNumber>
    </submittedName>
</protein>
<dbReference type="CDD" id="cd02440">
    <property type="entry name" value="AdoMet_MTases"/>
    <property type="match status" value="1"/>
</dbReference>
<dbReference type="InterPro" id="IPR007848">
    <property type="entry name" value="Small_mtfrase_dom"/>
</dbReference>
<evidence type="ECO:0000313" key="7">
    <source>
        <dbReference type="EMBL" id="SUU86827.1"/>
    </source>
</evidence>
<dbReference type="PROSITE" id="PS00092">
    <property type="entry name" value="N6_MTASE"/>
    <property type="match status" value="1"/>
</dbReference>
<proteinExistence type="predicted"/>
<keyword evidence="2" id="KW-0698">rRNA processing</keyword>